<protein>
    <submittedName>
        <fullName evidence="1">Uncharacterized protein</fullName>
    </submittedName>
</protein>
<keyword evidence="2" id="KW-1185">Reference proteome</keyword>
<dbReference type="OrthoDB" id="28116at2759"/>
<gene>
    <name evidence="1" type="ORF">EIN_096670</name>
</gene>
<proteinExistence type="predicted"/>
<accession>A0A0A1U0J2</accession>
<evidence type="ECO:0000313" key="2">
    <source>
        <dbReference type="Proteomes" id="UP000014680"/>
    </source>
</evidence>
<dbReference type="Proteomes" id="UP000014680">
    <property type="component" value="Unassembled WGS sequence"/>
</dbReference>
<reference evidence="1 2" key="1">
    <citation type="submission" date="2012-10" db="EMBL/GenBank/DDBJ databases">
        <authorList>
            <person name="Zafar N."/>
            <person name="Inman J."/>
            <person name="Hall N."/>
            <person name="Lorenzi H."/>
            <person name="Caler E."/>
        </authorList>
    </citation>
    <scope>NUCLEOTIDE SEQUENCE [LARGE SCALE GENOMIC DNA]</scope>
    <source>
        <strain evidence="1 2">IP1</strain>
    </source>
</reference>
<dbReference type="EMBL" id="KB206860">
    <property type="protein sequence ID" value="ELP87400.1"/>
    <property type="molecule type" value="Genomic_DNA"/>
</dbReference>
<dbReference type="AlphaFoldDB" id="A0A0A1U0J2"/>
<dbReference type="RefSeq" id="XP_004254171.1">
    <property type="nucleotide sequence ID" value="XM_004254123.1"/>
</dbReference>
<dbReference type="OMA" id="CDYELST"/>
<dbReference type="PANTHER" id="PTHR12277:SF81">
    <property type="entry name" value="PROTEIN ABHD13"/>
    <property type="match status" value="1"/>
</dbReference>
<organism evidence="1 2">
    <name type="scientific">Entamoeba invadens IP1</name>
    <dbReference type="NCBI Taxonomy" id="370355"/>
    <lineage>
        <taxon>Eukaryota</taxon>
        <taxon>Amoebozoa</taxon>
        <taxon>Evosea</taxon>
        <taxon>Archamoebae</taxon>
        <taxon>Mastigamoebida</taxon>
        <taxon>Entamoebidae</taxon>
        <taxon>Entamoeba</taxon>
    </lineage>
</organism>
<evidence type="ECO:0000313" key="1">
    <source>
        <dbReference type="EMBL" id="ELP87400.1"/>
    </source>
</evidence>
<dbReference type="VEuPathDB" id="AmoebaDB:EIN_096670"/>
<sequence length="425" mass="48211">MFASIAEVLSSTHKYQPLPANVTRLGYFNTPFMVVTPHGTVINDSIIIYCHTLTETLEQALETAQIVSDICGVPTLCFEYCGFYSSSEYTKGNLLCVMLDVYQYVLTQYPSSSIYLIGNVEGCFPAIELVDICRRQKLELSGVILLNPSELKTSKYKVSKFRSCVMSSSSITLRGKAKKVAKKFERCQEVFFETKELNLFEAETDEVMRNIIQIIRMEMVDVKTMEKEFLTFEKPAMFKGPFELVNEFVNDEPLANFLLSYGYFDKEIICSMTHDEIESLPIDITQKEILKNVIEKSKKNSEVVESPSAPAASPQLPKTPAFVTVPIKESKFKGLSPLFTGRSIFSQSKRTLGVSSSISISEKKSDKSQKNIKKRSEVFRIKTPERAQRKSDEIIEVVLDDENEKVNKQKIHRTHFTTDADVMIL</sequence>
<name>A0A0A1U0J2_ENTIV</name>
<dbReference type="GeneID" id="14886351"/>
<dbReference type="PANTHER" id="PTHR12277">
    <property type="entry name" value="ALPHA/BETA HYDROLASE DOMAIN-CONTAINING PROTEIN"/>
    <property type="match status" value="1"/>
</dbReference>
<dbReference type="KEGG" id="eiv:EIN_096670"/>